<evidence type="ECO:0000256" key="2">
    <source>
        <dbReference type="ARBA" id="ARBA00023242"/>
    </source>
</evidence>
<dbReference type="PANTHER" id="PTHR37534">
    <property type="entry name" value="TRANSCRIPTIONAL ACTIVATOR PROTEIN UGA3"/>
    <property type="match status" value="1"/>
</dbReference>
<proteinExistence type="predicted"/>
<gene>
    <name evidence="4" type="ORF">L201_006378</name>
</gene>
<dbReference type="RefSeq" id="XP_066078194.1">
    <property type="nucleotide sequence ID" value="XM_066222097.1"/>
</dbReference>
<dbReference type="Pfam" id="PF11951">
    <property type="entry name" value="Fungal_trans_2"/>
    <property type="match status" value="1"/>
</dbReference>
<dbReference type="SMART" id="SM00066">
    <property type="entry name" value="GAL4"/>
    <property type="match status" value="1"/>
</dbReference>
<dbReference type="GO" id="GO:0005634">
    <property type="term" value="C:nucleus"/>
    <property type="evidence" value="ECO:0007669"/>
    <property type="project" value="UniProtKB-SubCell"/>
</dbReference>
<evidence type="ECO:0000256" key="1">
    <source>
        <dbReference type="ARBA" id="ARBA00004123"/>
    </source>
</evidence>
<dbReference type="InterPro" id="IPR001138">
    <property type="entry name" value="Zn2Cys6_DnaBD"/>
</dbReference>
<dbReference type="AlphaFoldDB" id="A0AAX4K1L0"/>
<feature type="domain" description="Zn(2)-C6 fungal-type" evidence="3">
    <location>
        <begin position="18"/>
        <end position="48"/>
    </location>
</feature>
<evidence type="ECO:0000259" key="3">
    <source>
        <dbReference type="PROSITE" id="PS50048"/>
    </source>
</evidence>
<sequence length="551" mass="61893">MDDLDDSYKPKFTRSRTGCLRCRKGKHKCDEEKPICKRCSNVGKECVYPPPPTPKPPTRPAKRRRTAIQTEDQVEEIVRQNDTGQLDNSLSSNGSTGGETTLPFFLTPSDYLTLSFPDAQERDLMRHLLCFGNVVMYSVPVQNEPIQFLHLARCLQHSRGFSLESDALLLSLISIAAGHKSSLIAQQERRYLDQLPSFKWDVLSLNDNRHPEILNSFSASQSAQRSISDHFSMTSLSICKTTVAFRSNSGTNGFTTEMSNLLLTSCLAIIIAQCLNAGTMWKQSYEIACGLINLRGGPAKMLEEARTLSNEEVSRIRLLLENFVVMDVCQCLASGAAPSLMKEPFAMWWYDYISENNDTVHNSYGVDRALVEVANRVNMLVHESSILGTVLDKAYLDTHNSKVQNVLQELYIWETSFSQQTIGNLRVVFGNRVMVNMLKVVVYVDLLKKRHSDQEVQESAWAALTAFKDGKELDHGVGLLLAAIITGSVLQDKVKREEARGMITRLRTTADYGYDVEEAVAMLDKIYRLRDEGMVDPSWRIVTGTSGFLLF</sequence>
<dbReference type="Pfam" id="PF00172">
    <property type="entry name" value="Zn_clus"/>
    <property type="match status" value="1"/>
</dbReference>
<evidence type="ECO:0000313" key="4">
    <source>
        <dbReference type="EMBL" id="WWC91432.1"/>
    </source>
</evidence>
<dbReference type="SUPFAM" id="SSF57701">
    <property type="entry name" value="Zn2/Cys6 DNA-binding domain"/>
    <property type="match status" value="1"/>
</dbReference>
<dbReference type="GO" id="GO:0008270">
    <property type="term" value="F:zinc ion binding"/>
    <property type="evidence" value="ECO:0007669"/>
    <property type="project" value="InterPro"/>
</dbReference>
<dbReference type="PROSITE" id="PS00463">
    <property type="entry name" value="ZN2_CY6_FUNGAL_1"/>
    <property type="match status" value="1"/>
</dbReference>
<dbReference type="Gene3D" id="4.10.240.10">
    <property type="entry name" value="Zn(2)-C6 fungal-type DNA-binding domain"/>
    <property type="match status" value="1"/>
</dbReference>
<reference evidence="4 5" key="1">
    <citation type="submission" date="2024-01" db="EMBL/GenBank/DDBJ databases">
        <title>Comparative genomics of Cryptococcus and Kwoniella reveals pathogenesis evolution and contrasting modes of karyotype evolution via chromosome fusion or intercentromeric recombination.</title>
        <authorList>
            <person name="Coelho M.A."/>
            <person name="David-Palma M."/>
            <person name="Shea T."/>
            <person name="Bowers K."/>
            <person name="McGinley-Smith S."/>
            <person name="Mohammad A.W."/>
            <person name="Gnirke A."/>
            <person name="Yurkov A.M."/>
            <person name="Nowrousian M."/>
            <person name="Sun S."/>
            <person name="Cuomo C.A."/>
            <person name="Heitman J."/>
        </authorList>
    </citation>
    <scope>NUCLEOTIDE SEQUENCE [LARGE SCALE GENOMIC DNA]</scope>
    <source>
        <strain evidence="4 5">CBS 6074</strain>
    </source>
</reference>
<dbReference type="InterPro" id="IPR036864">
    <property type="entry name" value="Zn2-C6_fun-type_DNA-bd_sf"/>
</dbReference>
<keyword evidence="5" id="KW-1185">Reference proteome</keyword>
<evidence type="ECO:0000313" key="5">
    <source>
        <dbReference type="Proteomes" id="UP001355207"/>
    </source>
</evidence>
<dbReference type="GeneID" id="91097047"/>
<dbReference type="CDD" id="cd00067">
    <property type="entry name" value="GAL4"/>
    <property type="match status" value="1"/>
</dbReference>
<dbReference type="GO" id="GO:0000981">
    <property type="term" value="F:DNA-binding transcription factor activity, RNA polymerase II-specific"/>
    <property type="evidence" value="ECO:0007669"/>
    <property type="project" value="InterPro"/>
</dbReference>
<protein>
    <recommendedName>
        <fullName evidence="3">Zn(2)-C6 fungal-type domain-containing protein</fullName>
    </recommendedName>
</protein>
<dbReference type="PANTHER" id="PTHR37534:SF20">
    <property type="entry name" value="PRO1A C6 ZINK-FINGER PROTEIN"/>
    <property type="match status" value="1"/>
</dbReference>
<dbReference type="PROSITE" id="PS50048">
    <property type="entry name" value="ZN2_CY6_FUNGAL_2"/>
    <property type="match status" value="1"/>
</dbReference>
<dbReference type="Proteomes" id="UP001355207">
    <property type="component" value="Chromosome 8"/>
</dbReference>
<comment type="subcellular location">
    <subcellularLocation>
        <location evidence="1">Nucleus</location>
    </subcellularLocation>
</comment>
<accession>A0AAX4K1L0</accession>
<keyword evidence="2" id="KW-0539">Nucleus</keyword>
<name>A0AAX4K1L0_9TREE</name>
<dbReference type="InterPro" id="IPR021858">
    <property type="entry name" value="Fun_TF"/>
</dbReference>
<organism evidence="4 5">
    <name type="scientific">Kwoniella dendrophila CBS 6074</name>
    <dbReference type="NCBI Taxonomy" id="1295534"/>
    <lineage>
        <taxon>Eukaryota</taxon>
        <taxon>Fungi</taxon>
        <taxon>Dikarya</taxon>
        <taxon>Basidiomycota</taxon>
        <taxon>Agaricomycotina</taxon>
        <taxon>Tremellomycetes</taxon>
        <taxon>Tremellales</taxon>
        <taxon>Cryptococcaceae</taxon>
        <taxon>Kwoniella</taxon>
    </lineage>
</organism>
<dbReference type="EMBL" id="CP144105">
    <property type="protein sequence ID" value="WWC91432.1"/>
    <property type="molecule type" value="Genomic_DNA"/>
</dbReference>